<keyword evidence="1" id="KW-0175">Coiled coil</keyword>
<name>A0A8H3LB82_9GLOM</name>
<evidence type="ECO:0000313" key="3">
    <source>
        <dbReference type="Proteomes" id="UP000615446"/>
    </source>
</evidence>
<protein>
    <submittedName>
        <fullName evidence="2">Uncharacterized protein</fullName>
    </submittedName>
</protein>
<accession>A0A8H3LB82</accession>
<evidence type="ECO:0000313" key="2">
    <source>
        <dbReference type="EMBL" id="GES83949.1"/>
    </source>
</evidence>
<gene>
    <name evidence="2" type="ORF">RCL2_001109000</name>
</gene>
<reference evidence="2" key="1">
    <citation type="submission" date="2019-10" db="EMBL/GenBank/DDBJ databases">
        <title>Conservation and host-specific expression of non-tandemly repeated heterogenous ribosome RNA gene in arbuscular mycorrhizal fungi.</title>
        <authorList>
            <person name="Maeda T."/>
            <person name="Kobayashi Y."/>
            <person name="Nakagawa T."/>
            <person name="Ezawa T."/>
            <person name="Yamaguchi K."/>
            <person name="Bino T."/>
            <person name="Nishimoto Y."/>
            <person name="Shigenobu S."/>
            <person name="Kawaguchi M."/>
        </authorList>
    </citation>
    <scope>NUCLEOTIDE SEQUENCE</scope>
    <source>
        <strain evidence="2">HR1</strain>
    </source>
</reference>
<dbReference type="EMBL" id="BLAL01000075">
    <property type="protein sequence ID" value="GES83949.1"/>
    <property type="molecule type" value="Genomic_DNA"/>
</dbReference>
<comment type="caution">
    <text evidence="2">The sequence shown here is derived from an EMBL/GenBank/DDBJ whole genome shotgun (WGS) entry which is preliminary data.</text>
</comment>
<sequence length="137" mass="15943">MYHTQLRNDYKNYNYIGISDVKGFQLELVNPELEQVEVNRQQIASNCKAANYNKKSETTTSYNVLAETGSNTTSLEDINNEIRVENLGRISINTINNENEVMLNIELEERKLALLERQVKFRKEMVEAETIELQNRI</sequence>
<evidence type="ECO:0000256" key="1">
    <source>
        <dbReference type="SAM" id="Coils"/>
    </source>
</evidence>
<proteinExistence type="predicted"/>
<dbReference type="Proteomes" id="UP000615446">
    <property type="component" value="Unassembled WGS sequence"/>
</dbReference>
<feature type="coiled-coil region" evidence="1">
    <location>
        <begin position="98"/>
        <end position="125"/>
    </location>
</feature>
<organism evidence="2 3">
    <name type="scientific">Rhizophagus clarus</name>
    <dbReference type="NCBI Taxonomy" id="94130"/>
    <lineage>
        <taxon>Eukaryota</taxon>
        <taxon>Fungi</taxon>
        <taxon>Fungi incertae sedis</taxon>
        <taxon>Mucoromycota</taxon>
        <taxon>Glomeromycotina</taxon>
        <taxon>Glomeromycetes</taxon>
        <taxon>Glomerales</taxon>
        <taxon>Glomeraceae</taxon>
        <taxon>Rhizophagus</taxon>
    </lineage>
</organism>
<dbReference type="AlphaFoldDB" id="A0A8H3LB82"/>